<proteinExistence type="predicted"/>
<evidence type="ECO:0000313" key="3">
    <source>
        <dbReference type="Proteomes" id="UP000657574"/>
    </source>
</evidence>
<feature type="domain" description="HTH cro/C1-type" evidence="1">
    <location>
        <begin position="8"/>
        <end position="66"/>
    </location>
</feature>
<accession>A0A917ULU8</accession>
<protein>
    <recommendedName>
        <fullName evidence="1">HTH cro/C1-type domain-containing protein</fullName>
    </recommendedName>
</protein>
<dbReference type="AlphaFoldDB" id="A0A917ULU8"/>
<dbReference type="EMBL" id="BMQA01000093">
    <property type="protein sequence ID" value="GGJ66684.1"/>
    <property type="molecule type" value="Genomic_DNA"/>
</dbReference>
<evidence type="ECO:0000313" key="2">
    <source>
        <dbReference type="EMBL" id="GGJ66684.1"/>
    </source>
</evidence>
<dbReference type="RefSeq" id="WP_189317234.1">
    <property type="nucleotide sequence ID" value="NZ_BMQA01000093.1"/>
</dbReference>
<reference evidence="2" key="1">
    <citation type="journal article" date="2014" name="Int. J. Syst. Evol. Microbiol.">
        <title>Complete genome sequence of Corynebacterium casei LMG S-19264T (=DSM 44701T), isolated from a smear-ripened cheese.</title>
        <authorList>
            <consortium name="US DOE Joint Genome Institute (JGI-PGF)"/>
            <person name="Walter F."/>
            <person name="Albersmeier A."/>
            <person name="Kalinowski J."/>
            <person name="Ruckert C."/>
        </authorList>
    </citation>
    <scope>NUCLEOTIDE SEQUENCE</scope>
    <source>
        <strain evidence="2">JCM 3086</strain>
    </source>
</reference>
<keyword evidence="3" id="KW-1185">Reference proteome</keyword>
<organism evidence="2 3">
    <name type="scientific">Streptomyces brasiliensis</name>
    <dbReference type="NCBI Taxonomy" id="1954"/>
    <lineage>
        <taxon>Bacteria</taxon>
        <taxon>Bacillati</taxon>
        <taxon>Actinomycetota</taxon>
        <taxon>Actinomycetes</taxon>
        <taxon>Kitasatosporales</taxon>
        <taxon>Streptomycetaceae</taxon>
        <taxon>Streptomyces</taxon>
    </lineage>
</organism>
<sequence>MANALQDLVKTRLEQRGWSYGDVARRGGIPRSTVHHLAMVTQLARMPQQGTLEGLARGLELPLDAVRRAAAEACGIHLYFENGTGTATDDPEIATLIASVQRLSDADRRHVTALVESLLRDAPGRDARAESDTA</sequence>
<dbReference type="InterPro" id="IPR001387">
    <property type="entry name" value="Cro/C1-type_HTH"/>
</dbReference>
<dbReference type="Proteomes" id="UP000657574">
    <property type="component" value="Unassembled WGS sequence"/>
</dbReference>
<comment type="caution">
    <text evidence="2">The sequence shown here is derived from an EMBL/GenBank/DDBJ whole genome shotgun (WGS) entry which is preliminary data.</text>
</comment>
<gene>
    <name evidence="2" type="ORF">GCM10010121_091650</name>
</gene>
<name>A0A917ULU8_9ACTN</name>
<evidence type="ECO:0000259" key="1">
    <source>
        <dbReference type="SMART" id="SM00530"/>
    </source>
</evidence>
<dbReference type="CDD" id="cd00093">
    <property type="entry name" value="HTH_XRE"/>
    <property type="match status" value="1"/>
</dbReference>
<reference evidence="2" key="2">
    <citation type="submission" date="2020-09" db="EMBL/GenBank/DDBJ databases">
        <authorList>
            <person name="Sun Q."/>
            <person name="Ohkuma M."/>
        </authorList>
    </citation>
    <scope>NUCLEOTIDE SEQUENCE</scope>
    <source>
        <strain evidence="2">JCM 3086</strain>
    </source>
</reference>
<dbReference type="SMART" id="SM00530">
    <property type="entry name" value="HTH_XRE"/>
    <property type="match status" value="1"/>
</dbReference>